<comment type="caution">
    <text evidence="1">The sequence shown here is derived from an EMBL/GenBank/DDBJ whole genome shotgun (WGS) entry which is preliminary data.</text>
</comment>
<evidence type="ECO:0008006" key="3">
    <source>
        <dbReference type="Google" id="ProtNLM"/>
    </source>
</evidence>
<proteinExistence type="predicted"/>
<dbReference type="PATRIC" id="fig|1632867.3.peg.4132"/>
<dbReference type="Proteomes" id="UP000033684">
    <property type="component" value="Unassembled WGS sequence"/>
</dbReference>
<dbReference type="NCBIfam" id="NF033572">
    <property type="entry name" value="transpos_ISKra4"/>
    <property type="match status" value="1"/>
</dbReference>
<organism evidence="1 2">
    <name type="scientific">Methylocucumis oryzae</name>
    <dbReference type="NCBI Taxonomy" id="1632867"/>
    <lineage>
        <taxon>Bacteria</taxon>
        <taxon>Pseudomonadati</taxon>
        <taxon>Pseudomonadota</taxon>
        <taxon>Gammaproteobacteria</taxon>
        <taxon>Methylococcales</taxon>
        <taxon>Methylococcaceae</taxon>
        <taxon>Methylocucumis</taxon>
    </lineage>
</organism>
<gene>
    <name evidence="1" type="ORF">VZ94_21755</name>
</gene>
<dbReference type="OrthoDB" id="9204559at2"/>
<dbReference type="AlphaFoldDB" id="A0A0F3IHL1"/>
<name>A0A0F3IHL1_9GAMM</name>
<reference evidence="1 2" key="2">
    <citation type="journal article" date="2016" name="Microb. Ecol.">
        <title>Genome Characteristics of a Novel Type I Methanotroph (Sn10-6) Isolated from a Flooded Indian Rice Field.</title>
        <authorList>
            <person name="Rahalkar M.C."/>
            <person name="Pandit P.S."/>
            <person name="Dhakephalkar P.K."/>
            <person name="Pore S."/>
            <person name="Arora P."/>
            <person name="Kapse N."/>
        </authorList>
    </citation>
    <scope>NUCLEOTIDE SEQUENCE [LARGE SCALE GENOMIC DNA]</scope>
    <source>
        <strain evidence="1 2">Sn10-6</strain>
    </source>
</reference>
<evidence type="ECO:0000313" key="2">
    <source>
        <dbReference type="Proteomes" id="UP000033684"/>
    </source>
</evidence>
<reference evidence="2" key="1">
    <citation type="submission" date="2015-03" db="EMBL/GenBank/DDBJ databases">
        <title>Draft genome sequence of a novel methanotroph (Sn10-6) isolated from flooded ricefield rhizosphere in India.</title>
        <authorList>
            <person name="Pandit P.S."/>
            <person name="Pore S.D."/>
            <person name="Arora P."/>
            <person name="Kapse N.G."/>
            <person name="Dhakephalkar P.K."/>
            <person name="Rahalkar M.C."/>
        </authorList>
    </citation>
    <scope>NUCLEOTIDE SEQUENCE [LARGE SCALE GENOMIC DNA]</scope>
    <source>
        <strain evidence="2">Sn10-6</strain>
    </source>
</reference>
<protein>
    <recommendedName>
        <fullName evidence="3">Transposase</fullName>
    </recommendedName>
</protein>
<keyword evidence="2" id="KW-1185">Reference proteome</keyword>
<dbReference type="EMBL" id="LAJX01000372">
    <property type="protein sequence ID" value="KJV04944.1"/>
    <property type="molecule type" value="Genomic_DNA"/>
</dbReference>
<accession>A0A0F3IHL1</accession>
<sequence length="429" mass="48166">MIRKEGKKLIIEITVDLEDSMLDSEEAIQAVINEAGNLATEEALKQFDTQGEAMEIDGKPWRSKGQEDKFYQTPYGEIQCARHVYHHHGRGKTFCPLEQAARIMGSSTPRFAKQVGIKMAGNSALAVQQDLLECQGRKVSTSFLQNLSRKVADVAGQQESQWHYDLPNFEQATASIAIGLDGTCMHLRKEGWREAMAGTISFYDAKGERQHTIYLGATPEYGKADFLSRFTAEIERVKTHFPNAKRIGLADGAESNWQFLTQHTETSILDFYHASSYLGAVANAKYPKDKSAHKAWLDDRCHRLKHSAGAAEALYNEMLTLHARKSTQKLPKHLRDKLGAAVTYYKNHRHQMDYLSYTERSFPIGSGVTEAACKTLIKQRFCLAGMRWKQPGAAGILTLRALVLTAHRWTQFWQKINLFGVPSVAAALN</sequence>
<evidence type="ECO:0000313" key="1">
    <source>
        <dbReference type="EMBL" id="KJV04944.1"/>
    </source>
</evidence>